<organism evidence="2 3">
    <name type="scientific">Williamsia sterculiae</name>
    <dbReference type="NCBI Taxonomy" id="1344003"/>
    <lineage>
        <taxon>Bacteria</taxon>
        <taxon>Bacillati</taxon>
        <taxon>Actinomycetota</taxon>
        <taxon>Actinomycetes</taxon>
        <taxon>Mycobacteriales</taxon>
        <taxon>Nocardiaceae</taxon>
        <taxon>Williamsia</taxon>
    </lineage>
</organism>
<evidence type="ECO:0008006" key="4">
    <source>
        <dbReference type="Google" id="ProtNLM"/>
    </source>
</evidence>
<keyword evidence="3" id="KW-1185">Reference proteome</keyword>
<dbReference type="STRING" id="1344003.SAMN05445060_3829"/>
<reference evidence="2 3" key="1">
    <citation type="submission" date="2017-01" db="EMBL/GenBank/DDBJ databases">
        <authorList>
            <person name="Mah S.A."/>
            <person name="Swanson W.J."/>
            <person name="Moy G.W."/>
            <person name="Vacquier V.D."/>
        </authorList>
    </citation>
    <scope>NUCLEOTIDE SEQUENCE [LARGE SCALE GENOMIC DNA]</scope>
    <source>
        <strain evidence="2 3">CPCC 203464</strain>
    </source>
</reference>
<keyword evidence="1" id="KW-1133">Transmembrane helix</keyword>
<keyword evidence="1" id="KW-0812">Transmembrane</keyword>
<accession>A0A1N7HAD8</accession>
<protein>
    <recommendedName>
        <fullName evidence="4">DUF3159 domain-containing protein</fullName>
    </recommendedName>
</protein>
<name>A0A1N7HAD8_9NOCA</name>
<evidence type="ECO:0000313" key="2">
    <source>
        <dbReference type="EMBL" id="SIS21743.1"/>
    </source>
</evidence>
<feature type="transmembrane region" description="Helical" evidence="1">
    <location>
        <begin position="225"/>
        <end position="242"/>
    </location>
</feature>
<proteinExistence type="predicted"/>
<dbReference type="Proteomes" id="UP000186218">
    <property type="component" value="Unassembled WGS sequence"/>
</dbReference>
<dbReference type="Pfam" id="PF11361">
    <property type="entry name" value="DUF3159"/>
    <property type="match status" value="1"/>
</dbReference>
<evidence type="ECO:0000256" key="1">
    <source>
        <dbReference type="SAM" id="Phobius"/>
    </source>
</evidence>
<dbReference type="InterPro" id="IPR016566">
    <property type="entry name" value="UCP010219"/>
</dbReference>
<feature type="transmembrane region" description="Helical" evidence="1">
    <location>
        <begin position="184"/>
        <end position="205"/>
    </location>
</feature>
<feature type="transmembrane region" description="Helical" evidence="1">
    <location>
        <begin position="142"/>
        <end position="163"/>
    </location>
</feature>
<dbReference type="AlphaFoldDB" id="A0A1N7HAD8"/>
<sequence length="248" mass="26195">MSAPGKCRLLPRPAELIDRSVTVLYNGHMSSCPATVTPVSRAERDSPLRARGSRPTVWDRVGGVRGLVQSAIPSVVFVSVHTLVGMASAVAMAIAAALVVLAVRRCRGVTVRPAIGGVVGVVVSAAVAGGTGDARDYFLPDIWGYTIGSAVLMLSVIVRWPLAGVVWTAMNGSMTTAWRADKRALSGYTVATVAAAIAFAVRALIQTWFYRHDVVGAMTVVRVGLGYPLWGMTALVWAWAIHRADGGR</sequence>
<gene>
    <name evidence="2" type="ORF">SAMN05445060_3829</name>
</gene>
<keyword evidence="1" id="KW-0472">Membrane</keyword>
<dbReference type="EMBL" id="FTNT01000013">
    <property type="protein sequence ID" value="SIS21743.1"/>
    <property type="molecule type" value="Genomic_DNA"/>
</dbReference>
<evidence type="ECO:0000313" key="3">
    <source>
        <dbReference type="Proteomes" id="UP000186218"/>
    </source>
</evidence>
<feature type="transmembrane region" description="Helical" evidence="1">
    <location>
        <begin position="83"/>
        <end position="103"/>
    </location>
</feature>
<feature type="transmembrane region" description="Helical" evidence="1">
    <location>
        <begin position="110"/>
        <end position="130"/>
    </location>
</feature>